<keyword evidence="1 2" id="KW-0732">Signal</keyword>
<dbReference type="EMBL" id="JBHTJV010000002">
    <property type="protein sequence ID" value="MFD0915278.1"/>
    <property type="molecule type" value="Genomic_DNA"/>
</dbReference>
<feature type="domain" description="Outer membrane protein beta-barrel" evidence="3">
    <location>
        <begin position="28"/>
        <end position="256"/>
    </location>
</feature>
<evidence type="ECO:0000256" key="1">
    <source>
        <dbReference type="ARBA" id="ARBA00022729"/>
    </source>
</evidence>
<feature type="signal peptide" evidence="2">
    <location>
        <begin position="1"/>
        <end position="28"/>
    </location>
</feature>
<organism evidence="4 5">
    <name type="scientific">Pseudahrensia aquimaris</name>
    <dbReference type="NCBI Taxonomy" id="744461"/>
    <lineage>
        <taxon>Bacteria</taxon>
        <taxon>Pseudomonadati</taxon>
        <taxon>Pseudomonadota</taxon>
        <taxon>Alphaproteobacteria</taxon>
        <taxon>Hyphomicrobiales</taxon>
        <taxon>Ahrensiaceae</taxon>
        <taxon>Pseudahrensia</taxon>
    </lineage>
</organism>
<dbReference type="Pfam" id="PF13505">
    <property type="entry name" value="OMP_b-brl"/>
    <property type="match status" value="1"/>
</dbReference>
<name>A0ABW3FBQ0_9HYPH</name>
<comment type="caution">
    <text evidence="4">The sequence shown here is derived from an EMBL/GenBank/DDBJ whole genome shotgun (WGS) entry which is preliminary data.</text>
</comment>
<gene>
    <name evidence="4" type="ORF">ACFQ14_02550</name>
</gene>
<evidence type="ECO:0000313" key="4">
    <source>
        <dbReference type="EMBL" id="MFD0915278.1"/>
    </source>
</evidence>
<dbReference type="InterPro" id="IPR011250">
    <property type="entry name" value="OMP/PagP_B-barrel"/>
</dbReference>
<proteinExistence type="predicted"/>
<accession>A0ABW3FBQ0</accession>
<sequence>MDIKWGSVKALGLALCMAGAVIANPAMAADLDPPVFEQTEVTEVEFGSGWYIRGDIGVGISELEDSEVGNLGHPVKASAAVGYSMTENVRLEAALGFYQNLASRSTGDISCGTEPNPNDPNGGDIPITGDCYSVSESEPWAANLMANVYYDLPEFGSFQPYVGAGAGFGFVRRGPLERAYYCRGDNASDCGVAGGAGVNQIGDTDNFETDGQFVGSFNAMAGVSYSLTQNTKLDLGYRFTYLGGSRRYADRDEADAWTMNEVTAGIRVELW</sequence>
<protein>
    <submittedName>
        <fullName evidence="4">Outer membrane protein</fullName>
    </submittedName>
</protein>
<reference evidence="5" key="1">
    <citation type="journal article" date="2019" name="Int. J. Syst. Evol. Microbiol.">
        <title>The Global Catalogue of Microorganisms (GCM) 10K type strain sequencing project: providing services to taxonomists for standard genome sequencing and annotation.</title>
        <authorList>
            <consortium name="The Broad Institute Genomics Platform"/>
            <consortium name="The Broad Institute Genome Sequencing Center for Infectious Disease"/>
            <person name="Wu L."/>
            <person name="Ma J."/>
        </authorList>
    </citation>
    <scope>NUCLEOTIDE SEQUENCE [LARGE SCALE GENOMIC DNA]</scope>
    <source>
        <strain evidence="5">CCUG 60023</strain>
    </source>
</reference>
<dbReference type="Proteomes" id="UP001597101">
    <property type="component" value="Unassembled WGS sequence"/>
</dbReference>
<dbReference type="Gene3D" id="2.40.160.20">
    <property type="match status" value="1"/>
</dbReference>
<evidence type="ECO:0000259" key="3">
    <source>
        <dbReference type="Pfam" id="PF13505"/>
    </source>
</evidence>
<dbReference type="InterPro" id="IPR027385">
    <property type="entry name" value="Beta-barrel_OMP"/>
</dbReference>
<dbReference type="SUPFAM" id="SSF56925">
    <property type="entry name" value="OMPA-like"/>
    <property type="match status" value="1"/>
</dbReference>
<dbReference type="RefSeq" id="WP_377211128.1">
    <property type="nucleotide sequence ID" value="NZ_JBHTJV010000002.1"/>
</dbReference>
<evidence type="ECO:0000256" key="2">
    <source>
        <dbReference type="SAM" id="SignalP"/>
    </source>
</evidence>
<evidence type="ECO:0000313" key="5">
    <source>
        <dbReference type="Proteomes" id="UP001597101"/>
    </source>
</evidence>
<feature type="chain" id="PRO_5046400544" evidence="2">
    <location>
        <begin position="29"/>
        <end position="271"/>
    </location>
</feature>
<keyword evidence="5" id="KW-1185">Reference proteome</keyword>